<dbReference type="Proteomes" id="UP001469553">
    <property type="component" value="Unassembled WGS sequence"/>
</dbReference>
<gene>
    <name evidence="2" type="ORF">AMECASPLE_009891</name>
</gene>
<keyword evidence="3" id="KW-1185">Reference proteome</keyword>
<dbReference type="EMBL" id="JAHRIP010075798">
    <property type="protein sequence ID" value="MEQ2310526.1"/>
    <property type="molecule type" value="Genomic_DNA"/>
</dbReference>
<reference evidence="2 3" key="1">
    <citation type="submission" date="2021-06" db="EMBL/GenBank/DDBJ databases">
        <authorList>
            <person name="Palmer J.M."/>
        </authorList>
    </citation>
    <scope>NUCLEOTIDE SEQUENCE [LARGE SCALE GENOMIC DNA]</scope>
    <source>
        <strain evidence="2 3">AS_MEX2019</strain>
        <tissue evidence="2">Muscle</tissue>
    </source>
</reference>
<feature type="region of interest" description="Disordered" evidence="1">
    <location>
        <begin position="27"/>
        <end position="46"/>
    </location>
</feature>
<protein>
    <submittedName>
        <fullName evidence="2">Uncharacterized protein</fullName>
    </submittedName>
</protein>
<comment type="caution">
    <text evidence="2">The sequence shown here is derived from an EMBL/GenBank/DDBJ whole genome shotgun (WGS) entry which is preliminary data.</text>
</comment>
<evidence type="ECO:0000313" key="3">
    <source>
        <dbReference type="Proteomes" id="UP001469553"/>
    </source>
</evidence>
<sequence length="81" mass="8965">MTALCNTGEERHYLSFFLRETRKRSPEAVSLGHKPGVRSEEDGSSHHHIASTKTFLALAENPAQLCCSTHKCIFLTIVAPV</sequence>
<organism evidence="2 3">
    <name type="scientific">Ameca splendens</name>
    <dbReference type="NCBI Taxonomy" id="208324"/>
    <lineage>
        <taxon>Eukaryota</taxon>
        <taxon>Metazoa</taxon>
        <taxon>Chordata</taxon>
        <taxon>Craniata</taxon>
        <taxon>Vertebrata</taxon>
        <taxon>Euteleostomi</taxon>
        <taxon>Actinopterygii</taxon>
        <taxon>Neopterygii</taxon>
        <taxon>Teleostei</taxon>
        <taxon>Neoteleostei</taxon>
        <taxon>Acanthomorphata</taxon>
        <taxon>Ovalentaria</taxon>
        <taxon>Atherinomorphae</taxon>
        <taxon>Cyprinodontiformes</taxon>
        <taxon>Goodeidae</taxon>
        <taxon>Ameca</taxon>
    </lineage>
</organism>
<accession>A0ABV0ZWS9</accession>
<evidence type="ECO:0000313" key="2">
    <source>
        <dbReference type="EMBL" id="MEQ2310526.1"/>
    </source>
</evidence>
<proteinExistence type="predicted"/>
<evidence type="ECO:0000256" key="1">
    <source>
        <dbReference type="SAM" id="MobiDB-lite"/>
    </source>
</evidence>
<name>A0ABV0ZWS9_9TELE</name>